<dbReference type="Proteomes" id="UP001500936">
    <property type="component" value="Unassembled WGS sequence"/>
</dbReference>
<evidence type="ECO:0000256" key="3">
    <source>
        <dbReference type="ARBA" id="ARBA00023012"/>
    </source>
</evidence>
<feature type="transmembrane region" description="Helical" evidence="4">
    <location>
        <begin position="207"/>
        <end position="228"/>
    </location>
</feature>
<dbReference type="RefSeq" id="WP_345264209.1">
    <property type="nucleotide sequence ID" value="NZ_BAABHB010000001.1"/>
</dbReference>
<dbReference type="EMBL" id="BAABHB010000001">
    <property type="protein sequence ID" value="GAA4398024.1"/>
    <property type="molecule type" value="Genomic_DNA"/>
</dbReference>
<feature type="transmembrane region" description="Helical" evidence="4">
    <location>
        <begin position="341"/>
        <end position="359"/>
    </location>
</feature>
<organism evidence="7 8">
    <name type="scientific">Nibrella viscosa</name>
    <dbReference type="NCBI Taxonomy" id="1084524"/>
    <lineage>
        <taxon>Bacteria</taxon>
        <taxon>Pseudomonadati</taxon>
        <taxon>Bacteroidota</taxon>
        <taxon>Cytophagia</taxon>
        <taxon>Cytophagales</taxon>
        <taxon>Spirosomataceae</taxon>
        <taxon>Nibrella</taxon>
    </lineage>
</organism>
<feature type="chain" id="PRO_5047084878" description="Histidine kinase domain-containing protein" evidence="5">
    <location>
        <begin position="19"/>
        <end position="635"/>
    </location>
</feature>
<evidence type="ECO:0000313" key="8">
    <source>
        <dbReference type="Proteomes" id="UP001500936"/>
    </source>
</evidence>
<dbReference type="InterPro" id="IPR003594">
    <property type="entry name" value="HATPase_dom"/>
</dbReference>
<feature type="transmembrane region" description="Helical" evidence="4">
    <location>
        <begin position="240"/>
        <end position="260"/>
    </location>
</feature>
<dbReference type="Pfam" id="PF07696">
    <property type="entry name" value="7TMR-DISMED2"/>
    <property type="match status" value="1"/>
</dbReference>
<reference evidence="8" key="1">
    <citation type="journal article" date="2019" name="Int. J. Syst. Evol. Microbiol.">
        <title>The Global Catalogue of Microorganisms (GCM) 10K type strain sequencing project: providing services to taxonomists for standard genome sequencing and annotation.</title>
        <authorList>
            <consortium name="The Broad Institute Genomics Platform"/>
            <consortium name="The Broad Institute Genome Sequencing Center for Infectious Disease"/>
            <person name="Wu L."/>
            <person name="Ma J."/>
        </authorList>
    </citation>
    <scope>NUCLEOTIDE SEQUENCE [LARGE SCALE GENOMIC DNA]</scope>
    <source>
        <strain evidence="8">JCM 17925</strain>
    </source>
</reference>
<evidence type="ECO:0000256" key="1">
    <source>
        <dbReference type="ARBA" id="ARBA00022679"/>
    </source>
</evidence>
<dbReference type="InterPro" id="IPR011623">
    <property type="entry name" value="7TMR_DISM_rcpt_extracell_dom1"/>
</dbReference>
<dbReference type="Pfam" id="PF02518">
    <property type="entry name" value="HATPase_c"/>
    <property type="match status" value="1"/>
</dbReference>
<feature type="transmembrane region" description="Helical" evidence="4">
    <location>
        <begin position="311"/>
        <end position="329"/>
    </location>
</feature>
<dbReference type="Gene3D" id="2.60.40.2380">
    <property type="match status" value="1"/>
</dbReference>
<evidence type="ECO:0000313" key="7">
    <source>
        <dbReference type="EMBL" id="GAA4398024.1"/>
    </source>
</evidence>
<dbReference type="InterPro" id="IPR005467">
    <property type="entry name" value="His_kinase_dom"/>
</dbReference>
<feature type="transmembrane region" description="Helical" evidence="4">
    <location>
        <begin position="180"/>
        <end position="200"/>
    </location>
</feature>
<evidence type="ECO:0000256" key="4">
    <source>
        <dbReference type="SAM" id="Phobius"/>
    </source>
</evidence>
<dbReference type="InterPro" id="IPR036890">
    <property type="entry name" value="HATPase_C_sf"/>
</dbReference>
<gene>
    <name evidence="7" type="ORF">GCM10023187_08100</name>
</gene>
<dbReference type="InterPro" id="IPR050482">
    <property type="entry name" value="Sensor_HK_TwoCompSys"/>
</dbReference>
<keyword evidence="8" id="KW-1185">Reference proteome</keyword>
<keyword evidence="2" id="KW-0418">Kinase</keyword>
<feature type="domain" description="Histidine kinase" evidence="6">
    <location>
        <begin position="430"/>
        <end position="623"/>
    </location>
</feature>
<accession>A0ABP8JYQ2</accession>
<evidence type="ECO:0000256" key="5">
    <source>
        <dbReference type="SAM" id="SignalP"/>
    </source>
</evidence>
<dbReference type="PANTHER" id="PTHR24421">
    <property type="entry name" value="NITRATE/NITRITE SENSOR PROTEIN NARX-RELATED"/>
    <property type="match status" value="1"/>
</dbReference>
<sequence>MRSLITWILLLLSSSTFSQPVLTITDARKANPVAAHAYYLEDLTHKLTVEQVSRYPLDSFKRLNHPEVVQLGFRQGTIWLRFTVENQTQADLYLISSYRRYEQLDVFLVDKGKVVNRFQAGHAEPFRNKLIPSATPIVRLGPNPKTVYLRIFVGPNAYGDYLHLGDIGQAYLYNRDFIRWQNLALGAYLVVFLFGLVLYLRLRDSLLGWYTLLMASILLFYVDFYGYIVEFVEYAYWQKTIPTVAIYQLCWSVFHLKFLNLKAYSRFLYWSVLGLNMLFWVGYPLTFINELINGEPFNLLGYLLHWARLDWGHWILVVLLTLFISLIYVSIQNFNGIRGYALAFIISLGSMIISMFALYELPWLPHVPYNNAFVPGTLIEILILGYILAERASRERRQQAITQQQLIAQLQENIRQRDKLLRIRDEIARDLHDEVGATLTSIAISTKLVQKKVNGQQPDIQPILDQIKADSEDTIHSIRDTVWTLNPDNDAPARFLERLRTVAVQMLNNAGILLDFACDVAADTLPPFPMEQRRNLYLVYKEALHNIVKHAQASQVRIQISRESGQLRILVADNGRGFDRTVQSDGNGLANFRKRAAEGGFSVQVRSLEGAGTAVEMRVPVREADAVIINQQTAL</sequence>
<dbReference type="CDD" id="cd16917">
    <property type="entry name" value="HATPase_UhpB-NarQ-NarX-like"/>
    <property type="match status" value="1"/>
</dbReference>
<proteinExistence type="predicted"/>
<keyword evidence="4" id="KW-0472">Membrane</keyword>
<dbReference type="Gene3D" id="3.30.565.10">
    <property type="entry name" value="Histidine kinase-like ATPase, C-terminal domain"/>
    <property type="match status" value="1"/>
</dbReference>
<dbReference type="Pfam" id="PF07695">
    <property type="entry name" value="7TMR-DISM_7TM"/>
    <property type="match status" value="1"/>
</dbReference>
<keyword evidence="5" id="KW-0732">Signal</keyword>
<feature type="transmembrane region" description="Helical" evidence="4">
    <location>
        <begin position="267"/>
        <end position="291"/>
    </location>
</feature>
<protein>
    <recommendedName>
        <fullName evidence="6">Histidine kinase domain-containing protein</fullName>
    </recommendedName>
</protein>
<evidence type="ECO:0000259" key="6">
    <source>
        <dbReference type="PROSITE" id="PS50109"/>
    </source>
</evidence>
<keyword evidence="1" id="KW-0808">Transferase</keyword>
<comment type="caution">
    <text evidence="7">The sequence shown here is derived from an EMBL/GenBank/DDBJ whole genome shotgun (WGS) entry which is preliminary data.</text>
</comment>
<dbReference type="InterPro" id="IPR011712">
    <property type="entry name" value="Sig_transdc_His_kin_sub3_dim/P"/>
</dbReference>
<keyword evidence="3" id="KW-0902">Two-component regulatory system</keyword>
<dbReference type="PROSITE" id="PS50109">
    <property type="entry name" value="HIS_KIN"/>
    <property type="match status" value="1"/>
</dbReference>
<feature type="signal peptide" evidence="5">
    <location>
        <begin position="1"/>
        <end position="18"/>
    </location>
</feature>
<name>A0ABP8JYQ2_9BACT</name>
<dbReference type="SUPFAM" id="SSF55874">
    <property type="entry name" value="ATPase domain of HSP90 chaperone/DNA topoisomerase II/histidine kinase"/>
    <property type="match status" value="1"/>
</dbReference>
<dbReference type="Pfam" id="PF07730">
    <property type="entry name" value="HisKA_3"/>
    <property type="match status" value="1"/>
</dbReference>
<feature type="transmembrane region" description="Helical" evidence="4">
    <location>
        <begin position="371"/>
        <end position="389"/>
    </location>
</feature>
<keyword evidence="4" id="KW-1133">Transmembrane helix</keyword>
<dbReference type="InterPro" id="IPR011622">
    <property type="entry name" value="7TMR_DISM_rcpt_extracell_dom2"/>
</dbReference>
<evidence type="ECO:0000256" key="2">
    <source>
        <dbReference type="ARBA" id="ARBA00022777"/>
    </source>
</evidence>
<dbReference type="Gene3D" id="1.20.5.1930">
    <property type="match status" value="1"/>
</dbReference>
<keyword evidence="4" id="KW-0812">Transmembrane</keyword>
<dbReference type="SMART" id="SM00387">
    <property type="entry name" value="HATPase_c"/>
    <property type="match status" value="1"/>
</dbReference>
<dbReference type="PANTHER" id="PTHR24421:SF61">
    <property type="entry name" value="OXYGEN SENSOR HISTIDINE KINASE NREB"/>
    <property type="match status" value="1"/>
</dbReference>